<dbReference type="InterPro" id="IPR014710">
    <property type="entry name" value="RmlC-like_jellyroll"/>
</dbReference>
<reference evidence="3 4" key="1">
    <citation type="submission" date="2016-10" db="EMBL/GenBank/DDBJ databases">
        <authorList>
            <person name="de Groot N.N."/>
        </authorList>
    </citation>
    <scope>NUCLEOTIDE SEQUENCE [LARGE SCALE GENOMIC DNA]</scope>
    <source>
        <strain evidence="3 4">CGMCC 1.9109</strain>
    </source>
</reference>
<evidence type="ECO:0000259" key="2">
    <source>
        <dbReference type="Pfam" id="PF12973"/>
    </source>
</evidence>
<dbReference type="OrthoDB" id="7618523at2"/>
<dbReference type="EMBL" id="FNAK01000001">
    <property type="protein sequence ID" value="SDD40009.1"/>
    <property type="molecule type" value="Genomic_DNA"/>
</dbReference>
<gene>
    <name evidence="3" type="ORF">SAMN04488071_0570</name>
</gene>
<proteinExistence type="predicted"/>
<dbReference type="Gene3D" id="2.60.120.10">
    <property type="entry name" value="Jelly Rolls"/>
    <property type="match status" value="1"/>
</dbReference>
<feature type="domain" description="ChrR-like cupin" evidence="2">
    <location>
        <begin position="46"/>
        <end position="142"/>
    </location>
</feature>
<organism evidence="3 4">
    <name type="scientific">Kordiimonas lacus</name>
    <dbReference type="NCBI Taxonomy" id="637679"/>
    <lineage>
        <taxon>Bacteria</taxon>
        <taxon>Pseudomonadati</taxon>
        <taxon>Pseudomonadota</taxon>
        <taxon>Alphaproteobacteria</taxon>
        <taxon>Kordiimonadales</taxon>
        <taxon>Kordiimonadaceae</taxon>
        <taxon>Kordiimonas</taxon>
    </lineage>
</organism>
<dbReference type="Proteomes" id="UP000183685">
    <property type="component" value="Unassembled WGS sequence"/>
</dbReference>
<evidence type="ECO:0000256" key="1">
    <source>
        <dbReference type="SAM" id="SignalP"/>
    </source>
</evidence>
<feature type="chain" id="PRO_5010350214" description="ChrR-like cupin domain-containing protein" evidence="1">
    <location>
        <begin position="24"/>
        <end position="156"/>
    </location>
</feature>
<dbReference type="SUPFAM" id="SSF51182">
    <property type="entry name" value="RmlC-like cupins"/>
    <property type="match status" value="1"/>
</dbReference>
<dbReference type="RefSeq" id="WP_068308126.1">
    <property type="nucleotide sequence ID" value="NZ_FNAK01000001.1"/>
</dbReference>
<protein>
    <recommendedName>
        <fullName evidence="2">ChrR-like cupin domain-containing protein</fullName>
    </recommendedName>
</protein>
<sequence>MKMTHQILAPVLAVTVVVGTASSADDPITGLEEAMVHVDAAAKAWDKITGTPFPDGLERKRLHANKATGGGAGILKFPEGYIEPRHYHTTAGHSVYILKGSLKIGGETYGPGNFFYAPKNVAHGPNEALEETEILIWSDGPLDLHMGDLPPAGDGQ</sequence>
<keyword evidence="4" id="KW-1185">Reference proteome</keyword>
<dbReference type="InterPro" id="IPR025979">
    <property type="entry name" value="ChrR-like_cupin_dom"/>
</dbReference>
<dbReference type="STRING" id="637679.GCA_001550055_00320"/>
<feature type="signal peptide" evidence="1">
    <location>
        <begin position="1"/>
        <end position="23"/>
    </location>
</feature>
<evidence type="ECO:0000313" key="3">
    <source>
        <dbReference type="EMBL" id="SDD40009.1"/>
    </source>
</evidence>
<dbReference type="AlphaFoldDB" id="A0A1G6UFG9"/>
<evidence type="ECO:0000313" key="4">
    <source>
        <dbReference type="Proteomes" id="UP000183685"/>
    </source>
</evidence>
<dbReference type="InterPro" id="IPR011051">
    <property type="entry name" value="RmlC_Cupin_sf"/>
</dbReference>
<keyword evidence="1" id="KW-0732">Signal</keyword>
<accession>A0A1G6UFG9</accession>
<dbReference type="Pfam" id="PF12973">
    <property type="entry name" value="Cupin_7"/>
    <property type="match status" value="1"/>
</dbReference>
<name>A0A1G6UFG9_9PROT</name>